<protein>
    <recommendedName>
        <fullName evidence="2">Nucleoside triphosphate pyrophosphatase</fullName>
        <ecNumber evidence="2">3.6.1.9</ecNumber>
    </recommendedName>
    <alternativeName>
        <fullName evidence="2">Nucleotide pyrophosphatase</fullName>
        <shortName evidence="2">Nucleotide PPase</shortName>
    </alternativeName>
</protein>
<dbReference type="PANTHER" id="PTHR43213:SF4">
    <property type="entry name" value="7-METHYL-GTP PYROPHOSPHATASE"/>
    <property type="match status" value="1"/>
</dbReference>
<gene>
    <name evidence="3" type="ORF">A3C82_02145</name>
</gene>
<dbReference type="SUPFAM" id="SSF52972">
    <property type="entry name" value="ITPase-like"/>
    <property type="match status" value="1"/>
</dbReference>
<comment type="caution">
    <text evidence="3">The sequence shown here is derived from an EMBL/GenBank/DDBJ whole genome shotgun (WGS) entry which is preliminary data.</text>
</comment>
<accession>A0A1G2R322</accession>
<comment type="function">
    <text evidence="2">Nucleoside triphosphate pyrophosphatase. May have a dual role in cell division arrest and in preventing the incorporation of modified nucleotides into cellular nucleic acids.</text>
</comment>
<dbReference type="GO" id="GO:0005737">
    <property type="term" value="C:cytoplasm"/>
    <property type="evidence" value="ECO:0007669"/>
    <property type="project" value="UniProtKB-SubCell"/>
</dbReference>
<sequence>MKIILGSASKQRKRVLERWGYSFEVMTADIDEKAIRDDDPKKLTMALARAKAEALRPKIKEPVLLITADQVVLWNGQILEKPESPEQARRFLKGYAQYPAQPVNAVVVTNTQTGVQLGENDENTVYFHKFPDDVIEQLILEGNIFSQAGAFSLEDPLITPYIEHIEGTLDSIEGLPKELTERLMKEVQS</sequence>
<evidence type="ECO:0000313" key="4">
    <source>
        <dbReference type="Proteomes" id="UP000176901"/>
    </source>
</evidence>
<dbReference type="GO" id="GO:0047429">
    <property type="term" value="F:nucleoside triphosphate diphosphatase activity"/>
    <property type="evidence" value="ECO:0007669"/>
    <property type="project" value="UniProtKB-EC"/>
</dbReference>
<dbReference type="AlphaFoldDB" id="A0A1G2R322"/>
<keyword evidence="2" id="KW-0546">Nucleotide metabolism</keyword>
<feature type="active site" description="Proton acceptor" evidence="2">
    <location>
        <position position="69"/>
    </location>
</feature>
<evidence type="ECO:0000256" key="1">
    <source>
        <dbReference type="ARBA" id="ARBA00022801"/>
    </source>
</evidence>
<dbReference type="STRING" id="1802451.A3C82_02145"/>
<comment type="catalytic activity">
    <reaction evidence="2">
        <text>a ribonucleoside 5'-triphosphate + H2O = a ribonucleoside 5'-phosphate + diphosphate + H(+)</text>
        <dbReference type="Rhea" id="RHEA:23996"/>
        <dbReference type="ChEBI" id="CHEBI:15377"/>
        <dbReference type="ChEBI" id="CHEBI:15378"/>
        <dbReference type="ChEBI" id="CHEBI:33019"/>
        <dbReference type="ChEBI" id="CHEBI:58043"/>
        <dbReference type="ChEBI" id="CHEBI:61557"/>
        <dbReference type="EC" id="3.6.1.9"/>
    </reaction>
</comment>
<comment type="subcellular location">
    <subcellularLocation>
        <location evidence="2">Cytoplasm</location>
    </subcellularLocation>
</comment>
<comment type="caution">
    <text evidence="2">Lacks conserved residue(s) required for the propagation of feature annotation.</text>
</comment>
<dbReference type="PANTHER" id="PTHR43213">
    <property type="entry name" value="BIFUNCTIONAL DTTP/UTP PYROPHOSPHATASE/METHYLTRANSFERASE PROTEIN-RELATED"/>
    <property type="match status" value="1"/>
</dbReference>
<dbReference type="FunFam" id="3.90.950.10:FF:000008">
    <property type="entry name" value="Maf-like protein, expressed"/>
    <property type="match status" value="1"/>
</dbReference>
<evidence type="ECO:0000313" key="3">
    <source>
        <dbReference type="EMBL" id="OHA66652.1"/>
    </source>
</evidence>
<dbReference type="Gene3D" id="3.90.950.10">
    <property type="match status" value="1"/>
</dbReference>
<keyword evidence="1 2" id="KW-0378">Hydrolase</keyword>
<organism evidence="3 4">
    <name type="scientific">Candidatus Wildermuthbacteria bacterium RIFCSPHIGHO2_02_FULL_47_12</name>
    <dbReference type="NCBI Taxonomy" id="1802451"/>
    <lineage>
        <taxon>Bacteria</taxon>
        <taxon>Candidatus Wildermuthiibacteriota</taxon>
    </lineage>
</organism>
<keyword evidence="2" id="KW-0963">Cytoplasm</keyword>
<dbReference type="InterPro" id="IPR003697">
    <property type="entry name" value="Maf-like"/>
</dbReference>
<comment type="cofactor">
    <cofactor evidence="2">
        <name>a divalent metal cation</name>
        <dbReference type="ChEBI" id="CHEBI:60240"/>
    </cofactor>
</comment>
<dbReference type="PIRSF" id="PIRSF006305">
    <property type="entry name" value="Maf"/>
    <property type="match status" value="1"/>
</dbReference>
<evidence type="ECO:0000256" key="2">
    <source>
        <dbReference type="HAMAP-Rule" id="MF_00528"/>
    </source>
</evidence>
<reference evidence="3 4" key="1">
    <citation type="journal article" date="2016" name="Nat. Commun.">
        <title>Thousands of microbial genomes shed light on interconnected biogeochemical processes in an aquifer system.</title>
        <authorList>
            <person name="Anantharaman K."/>
            <person name="Brown C.T."/>
            <person name="Hug L.A."/>
            <person name="Sharon I."/>
            <person name="Castelle C.J."/>
            <person name="Probst A.J."/>
            <person name="Thomas B.C."/>
            <person name="Singh A."/>
            <person name="Wilkins M.J."/>
            <person name="Karaoz U."/>
            <person name="Brodie E.L."/>
            <person name="Williams K.H."/>
            <person name="Hubbard S.S."/>
            <person name="Banfield J.F."/>
        </authorList>
    </citation>
    <scope>NUCLEOTIDE SEQUENCE [LARGE SCALE GENOMIC DNA]</scope>
</reference>
<name>A0A1G2R322_9BACT</name>
<dbReference type="GO" id="GO:0009117">
    <property type="term" value="P:nucleotide metabolic process"/>
    <property type="evidence" value="ECO:0007669"/>
    <property type="project" value="UniProtKB-KW"/>
</dbReference>
<comment type="catalytic activity">
    <reaction evidence="2">
        <text>a 2'-deoxyribonucleoside 5'-triphosphate + H2O = a 2'-deoxyribonucleoside 5'-phosphate + diphosphate + H(+)</text>
        <dbReference type="Rhea" id="RHEA:44644"/>
        <dbReference type="ChEBI" id="CHEBI:15377"/>
        <dbReference type="ChEBI" id="CHEBI:15378"/>
        <dbReference type="ChEBI" id="CHEBI:33019"/>
        <dbReference type="ChEBI" id="CHEBI:61560"/>
        <dbReference type="ChEBI" id="CHEBI:65317"/>
        <dbReference type="EC" id="3.6.1.9"/>
    </reaction>
</comment>
<proteinExistence type="inferred from homology"/>
<dbReference type="EC" id="3.6.1.9" evidence="2"/>
<dbReference type="HAMAP" id="MF_00528">
    <property type="entry name" value="Maf"/>
    <property type="match status" value="1"/>
</dbReference>
<comment type="similarity">
    <text evidence="2">Belongs to the Maf family.</text>
</comment>
<dbReference type="Proteomes" id="UP000176901">
    <property type="component" value="Unassembled WGS sequence"/>
</dbReference>
<dbReference type="InterPro" id="IPR029001">
    <property type="entry name" value="ITPase-like_fam"/>
</dbReference>
<dbReference type="Pfam" id="PF02545">
    <property type="entry name" value="Maf"/>
    <property type="match status" value="1"/>
</dbReference>
<dbReference type="EMBL" id="MHTW01000028">
    <property type="protein sequence ID" value="OHA66652.1"/>
    <property type="molecule type" value="Genomic_DNA"/>
</dbReference>